<keyword evidence="2 4" id="KW-0694">RNA-binding</keyword>
<comment type="similarity">
    <text evidence="1 5">Belongs to the pseudouridine synthase RsuA family.</text>
</comment>
<protein>
    <recommendedName>
        <fullName evidence="5">Pseudouridine synthase</fullName>
        <ecNumber evidence="5">5.4.99.-</ecNumber>
    </recommendedName>
</protein>
<dbReference type="InterPro" id="IPR002942">
    <property type="entry name" value="S4_RNA-bd"/>
</dbReference>
<dbReference type="PANTHER" id="PTHR47683">
    <property type="entry name" value="PSEUDOURIDINE SYNTHASE FAMILY PROTEIN-RELATED"/>
    <property type="match status" value="1"/>
</dbReference>
<feature type="region of interest" description="Disordered" evidence="6">
    <location>
        <begin position="1"/>
        <end position="42"/>
    </location>
</feature>
<dbReference type="SUPFAM" id="SSF55174">
    <property type="entry name" value="Alpha-L RNA-binding motif"/>
    <property type="match status" value="1"/>
</dbReference>
<dbReference type="AlphaFoldDB" id="Q0F269"/>
<dbReference type="InterPro" id="IPR018496">
    <property type="entry name" value="PsdUridine_synth_RsuA/RluB_CS"/>
</dbReference>
<dbReference type="InterPro" id="IPR000748">
    <property type="entry name" value="PsdUridine_synth_RsuA/RluB/E/F"/>
</dbReference>
<accession>Q0F269</accession>
<dbReference type="STRING" id="314344.AL013_01045"/>
<evidence type="ECO:0000259" key="7">
    <source>
        <dbReference type="SMART" id="SM00363"/>
    </source>
</evidence>
<dbReference type="InParanoid" id="Q0F269"/>
<dbReference type="FunCoup" id="Q0F269">
    <property type="interactions" value="347"/>
</dbReference>
<evidence type="ECO:0000256" key="3">
    <source>
        <dbReference type="ARBA" id="ARBA00023235"/>
    </source>
</evidence>
<dbReference type="Pfam" id="PF00849">
    <property type="entry name" value="PseudoU_synth_2"/>
    <property type="match status" value="1"/>
</dbReference>
<dbReference type="GO" id="GO:0000455">
    <property type="term" value="P:enzyme-directed rRNA pseudouridine synthesis"/>
    <property type="evidence" value="ECO:0007669"/>
    <property type="project" value="UniProtKB-ARBA"/>
</dbReference>
<feature type="compositionally biased region" description="Basic residues" evidence="6">
    <location>
        <begin position="1"/>
        <end position="22"/>
    </location>
</feature>
<dbReference type="Gene3D" id="3.30.70.580">
    <property type="entry name" value="Pseudouridine synthase I, catalytic domain, N-terminal subdomain"/>
    <property type="match status" value="1"/>
</dbReference>
<dbReference type="NCBIfam" id="TIGR00093">
    <property type="entry name" value="pseudouridine synthase"/>
    <property type="match status" value="1"/>
</dbReference>
<reference evidence="8 9" key="1">
    <citation type="submission" date="2006-09" db="EMBL/GenBank/DDBJ databases">
        <authorList>
            <person name="Emerson D."/>
            <person name="Ferriera S."/>
            <person name="Johnson J."/>
            <person name="Kravitz S."/>
            <person name="Halpern A."/>
            <person name="Remington K."/>
            <person name="Beeson K."/>
            <person name="Tran B."/>
            <person name="Rogers Y.-H."/>
            <person name="Friedman R."/>
            <person name="Venter J.C."/>
        </authorList>
    </citation>
    <scope>NUCLEOTIDE SEQUENCE [LARGE SCALE GENOMIC DNA]</scope>
    <source>
        <strain evidence="8 9">PV-1</strain>
    </source>
</reference>
<dbReference type="CDD" id="cd00165">
    <property type="entry name" value="S4"/>
    <property type="match status" value="1"/>
</dbReference>
<evidence type="ECO:0000256" key="6">
    <source>
        <dbReference type="SAM" id="MobiDB-lite"/>
    </source>
</evidence>
<dbReference type="Pfam" id="PF01479">
    <property type="entry name" value="S4"/>
    <property type="match status" value="1"/>
</dbReference>
<dbReference type="Gene3D" id="3.10.290.10">
    <property type="entry name" value="RNA-binding S4 domain"/>
    <property type="match status" value="1"/>
</dbReference>
<dbReference type="InterPro" id="IPR020103">
    <property type="entry name" value="PsdUridine_synth_cat_dom_sf"/>
</dbReference>
<organism evidence="8 9">
    <name type="scientific">Mariprofundus ferrooxydans PV-1</name>
    <dbReference type="NCBI Taxonomy" id="314345"/>
    <lineage>
        <taxon>Bacteria</taxon>
        <taxon>Pseudomonadati</taxon>
        <taxon>Pseudomonadota</taxon>
        <taxon>Candidatius Mariprofundia</taxon>
        <taxon>Mariprofundales</taxon>
        <taxon>Mariprofundaceae</taxon>
        <taxon>Mariprofundus</taxon>
    </lineage>
</organism>
<evidence type="ECO:0000313" key="8">
    <source>
        <dbReference type="EMBL" id="EAU55681.1"/>
    </source>
</evidence>
<evidence type="ECO:0000256" key="1">
    <source>
        <dbReference type="ARBA" id="ARBA00008348"/>
    </source>
</evidence>
<dbReference type="OrthoDB" id="5291220at2"/>
<dbReference type="GO" id="GO:0003723">
    <property type="term" value="F:RNA binding"/>
    <property type="evidence" value="ECO:0007669"/>
    <property type="project" value="UniProtKB-KW"/>
</dbReference>
<dbReference type="SUPFAM" id="SSF55120">
    <property type="entry name" value="Pseudouridine synthase"/>
    <property type="match status" value="1"/>
</dbReference>
<dbReference type="eggNOG" id="COG1187">
    <property type="taxonomic scope" value="Bacteria"/>
</dbReference>
<keyword evidence="3 5" id="KW-0413">Isomerase</keyword>
<comment type="caution">
    <text evidence="8">The sequence shown here is derived from an EMBL/GenBank/DDBJ whole genome shotgun (WGS) entry which is preliminary data.</text>
</comment>
<name>Q0F269_9PROT</name>
<evidence type="ECO:0000256" key="5">
    <source>
        <dbReference type="RuleBase" id="RU003887"/>
    </source>
</evidence>
<evidence type="ECO:0000256" key="4">
    <source>
        <dbReference type="PROSITE-ProRule" id="PRU00182"/>
    </source>
</evidence>
<dbReference type="InterPro" id="IPR042092">
    <property type="entry name" value="PsdUridine_s_RsuA/RluB/E/F_cat"/>
</dbReference>
<keyword evidence="9" id="KW-1185">Reference proteome</keyword>
<dbReference type="InterPro" id="IPR006145">
    <property type="entry name" value="PsdUridine_synth_RsuA/RluA"/>
</dbReference>
<dbReference type="PROSITE" id="PS50889">
    <property type="entry name" value="S4"/>
    <property type="match status" value="1"/>
</dbReference>
<dbReference type="PROSITE" id="PS01149">
    <property type="entry name" value="PSI_RSU"/>
    <property type="match status" value="1"/>
</dbReference>
<dbReference type="GO" id="GO:0120159">
    <property type="term" value="F:rRNA pseudouridine synthase activity"/>
    <property type="evidence" value="ECO:0007669"/>
    <property type="project" value="UniProtKB-ARBA"/>
</dbReference>
<dbReference type="FunFam" id="3.10.290.10:FF:000003">
    <property type="entry name" value="Pseudouridine synthase"/>
    <property type="match status" value="1"/>
</dbReference>
<dbReference type="InterPro" id="IPR050343">
    <property type="entry name" value="RsuA_PseudoU_synthase"/>
</dbReference>
<evidence type="ECO:0000313" key="9">
    <source>
        <dbReference type="Proteomes" id="UP000005297"/>
    </source>
</evidence>
<proteinExistence type="inferred from homology"/>
<dbReference type="EC" id="5.4.99.-" evidence="5"/>
<dbReference type="EMBL" id="AATS01000002">
    <property type="protein sequence ID" value="EAU55681.1"/>
    <property type="molecule type" value="Genomic_DNA"/>
</dbReference>
<sequence length="289" mass="32705">MSNKPAHKPQKQRPQKQPRRKSLPGTRKSAPKYAAEPSPGNPERINRYLAHCGLCSRREADRWIQAGRVSINGQLIEAPGVIVKSGDTVMVDDKLVEPQQGHTYILYNKPKGQLCSRLDKKKRPLIYDFIDVAPNVQSIGRLDMDTEGLLMLTDDGALTRALTHPAAKVPREYRARVAGIVELETLAKLRRGGMDIGRGDTSDAWEVTVDSESAGHTWLNIIILRGRWREVRRTLEECGHPVRRLMRTRFGPIKLDEDMPKGTWRALNRGEIRKLRDRVINPDAKTDSD</sequence>
<dbReference type="Gene3D" id="3.30.70.1560">
    <property type="entry name" value="Alpha-L RNA-binding motif"/>
    <property type="match status" value="1"/>
</dbReference>
<feature type="domain" description="RNA-binding S4" evidence="7">
    <location>
        <begin position="43"/>
        <end position="102"/>
    </location>
</feature>
<dbReference type="InterPro" id="IPR036986">
    <property type="entry name" value="S4_RNA-bd_sf"/>
</dbReference>
<dbReference type="Proteomes" id="UP000005297">
    <property type="component" value="Unassembled WGS sequence"/>
</dbReference>
<evidence type="ECO:0000256" key="2">
    <source>
        <dbReference type="ARBA" id="ARBA00022884"/>
    </source>
</evidence>
<dbReference type="SMART" id="SM00363">
    <property type="entry name" value="S4"/>
    <property type="match status" value="1"/>
</dbReference>
<dbReference type="PANTHER" id="PTHR47683:SF3">
    <property type="entry name" value="RIBOSOMAL LARGE SUBUNIT PSEUDOURIDINE SYNTHASE B"/>
    <property type="match status" value="1"/>
</dbReference>
<dbReference type="HOGENOM" id="CLU_024979_1_2_0"/>
<dbReference type="InterPro" id="IPR020094">
    <property type="entry name" value="TruA/RsuA/RluB/E/F_N"/>
</dbReference>
<dbReference type="RefSeq" id="WP_009850700.1">
    <property type="nucleotide sequence ID" value="NZ_DS022295.1"/>
</dbReference>
<gene>
    <name evidence="8" type="ORF">SPV1_01997</name>
</gene>